<name>A0ABS2WS34_9BACT</name>
<dbReference type="PANTHER" id="PTHR46383">
    <property type="entry name" value="ASPARTATE AMINOTRANSFERASE"/>
    <property type="match status" value="1"/>
</dbReference>
<gene>
    <name evidence="7" type="ORF">JWV37_06545</name>
</gene>
<dbReference type="EMBL" id="JAFHKK010000012">
    <property type="protein sequence ID" value="MBN2964431.1"/>
    <property type="molecule type" value="Genomic_DNA"/>
</dbReference>
<dbReference type="PANTHER" id="PTHR46383:SF2">
    <property type="entry name" value="AMINOTRANSFERASE"/>
    <property type="match status" value="1"/>
</dbReference>
<evidence type="ECO:0000256" key="2">
    <source>
        <dbReference type="ARBA" id="ARBA00007441"/>
    </source>
</evidence>
<proteinExistence type="inferred from homology"/>
<keyword evidence="8" id="KW-1185">Reference proteome</keyword>
<organism evidence="7 8">
    <name type="scientific">Sulfurospirillum tamanense</name>
    <dbReference type="NCBI Taxonomy" id="2813362"/>
    <lineage>
        <taxon>Bacteria</taxon>
        <taxon>Pseudomonadati</taxon>
        <taxon>Campylobacterota</taxon>
        <taxon>Epsilonproteobacteria</taxon>
        <taxon>Campylobacterales</taxon>
        <taxon>Sulfurospirillaceae</taxon>
        <taxon>Sulfurospirillum</taxon>
    </lineage>
</organism>
<keyword evidence="5" id="KW-0663">Pyridoxal phosphate</keyword>
<accession>A0ABS2WS34</accession>
<reference evidence="7 8" key="3">
    <citation type="submission" date="2021-02" db="EMBL/GenBank/DDBJ databases">
        <authorList>
            <person name="Merkel A.Y."/>
        </authorList>
    </citation>
    <scope>NUCLEOTIDE SEQUENCE [LARGE SCALE GENOMIC DNA]</scope>
    <source>
        <strain evidence="7 8">T05b</strain>
    </source>
</reference>
<dbReference type="InterPro" id="IPR015421">
    <property type="entry name" value="PyrdxlP-dep_Trfase_major"/>
</dbReference>
<keyword evidence="3 7" id="KW-0032">Aminotransferase</keyword>
<sequence length="374" mass="41659">MRCDTLTSFMVMDIVREASQYDDAIHFEIGQPDLAPSPKVLSALQEAIGKTAYTESLGLLALRQKIARYYAVTHGVDVPSERIVLTPGTSGAFVIAYALALSKGERLGLSDPSYPCYKNVAQVLDIEPYFMPISKEDSYQLTPLHVKGKGLHALQISSPANPTGNLYDPNTLSALIATCKEEKIAFISDELYHGLTYGTKAHTALEFDKDAYVINGFSKYYCLPGFRLGWVIVPQNKVREAEKLAQNLFICPATLSQYAALEAFDAAHLENVRRVFEERRDYLYGALSPLFSIDAAPEGAFYLWADVSKYTDDSTAFAKKMLEEIHVAVTPGADFGTNQTHLYVRFAYTRDIAHMKEGVARIKKWLGRHLPPKH</sequence>
<evidence type="ECO:0000259" key="6">
    <source>
        <dbReference type="Pfam" id="PF00155"/>
    </source>
</evidence>
<dbReference type="CDD" id="cd00609">
    <property type="entry name" value="AAT_like"/>
    <property type="match status" value="1"/>
</dbReference>
<comment type="caution">
    <text evidence="7">The sequence shown here is derived from an EMBL/GenBank/DDBJ whole genome shotgun (WGS) entry which is preliminary data.</text>
</comment>
<evidence type="ECO:0000256" key="3">
    <source>
        <dbReference type="ARBA" id="ARBA00022576"/>
    </source>
</evidence>
<keyword evidence="4" id="KW-0808">Transferase</keyword>
<comment type="cofactor">
    <cofactor evidence="1">
        <name>pyridoxal 5'-phosphate</name>
        <dbReference type="ChEBI" id="CHEBI:597326"/>
    </cofactor>
</comment>
<dbReference type="Pfam" id="PF00155">
    <property type="entry name" value="Aminotran_1_2"/>
    <property type="match status" value="1"/>
</dbReference>
<dbReference type="SUPFAM" id="SSF53383">
    <property type="entry name" value="PLP-dependent transferases"/>
    <property type="match status" value="1"/>
</dbReference>
<evidence type="ECO:0000256" key="5">
    <source>
        <dbReference type="ARBA" id="ARBA00022898"/>
    </source>
</evidence>
<reference evidence="8" key="2">
    <citation type="submission" date="2021-02" db="EMBL/GenBank/DDBJ databases">
        <title>Sulfurospirillum tamanensis sp. nov.</title>
        <authorList>
            <person name="Merkel A.Y."/>
        </authorList>
    </citation>
    <scope>NUCLEOTIDE SEQUENCE [LARGE SCALE GENOMIC DNA]</scope>
    <source>
        <strain evidence="8">T05b</strain>
    </source>
</reference>
<evidence type="ECO:0000256" key="4">
    <source>
        <dbReference type="ARBA" id="ARBA00022679"/>
    </source>
</evidence>
<dbReference type="Proteomes" id="UP000703590">
    <property type="component" value="Unassembled WGS sequence"/>
</dbReference>
<dbReference type="InterPro" id="IPR004839">
    <property type="entry name" value="Aminotransferase_I/II_large"/>
</dbReference>
<reference evidence="7 8" key="1">
    <citation type="submission" date="2021-02" db="EMBL/GenBank/DDBJ databases">
        <title>Sulfurospirillum tamanensis sp. nov.</title>
        <authorList>
            <person name="Frolova A."/>
            <person name="Merkel A."/>
            <person name="Slobodkin A."/>
        </authorList>
    </citation>
    <scope>NUCLEOTIDE SEQUENCE [LARGE SCALE GENOMIC DNA]</scope>
    <source>
        <strain evidence="7 8">T05b</strain>
    </source>
</reference>
<dbReference type="InterPro" id="IPR015424">
    <property type="entry name" value="PyrdxlP-dep_Trfase"/>
</dbReference>
<evidence type="ECO:0000313" key="7">
    <source>
        <dbReference type="EMBL" id="MBN2964431.1"/>
    </source>
</evidence>
<feature type="domain" description="Aminotransferase class I/classII large" evidence="6">
    <location>
        <begin position="23"/>
        <end position="362"/>
    </location>
</feature>
<comment type="similarity">
    <text evidence="2">Belongs to the class-I pyridoxal-phosphate-dependent aminotransferase family.</text>
</comment>
<evidence type="ECO:0000313" key="8">
    <source>
        <dbReference type="Proteomes" id="UP000703590"/>
    </source>
</evidence>
<protein>
    <submittedName>
        <fullName evidence="7">Aminotransferase class I/II-fold pyridoxal phosphate-dependent enzyme</fullName>
    </submittedName>
</protein>
<dbReference type="RefSeq" id="WP_205458983.1">
    <property type="nucleotide sequence ID" value="NZ_JAFHKK010000012.1"/>
</dbReference>
<dbReference type="InterPro" id="IPR050596">
    <property type="entry name" value="AspAT/PAT-like"/>
</dbReference>
<dbReference type="GO" id="GO:0008483">
    <property type="term" value="F:transaminase activity"/>
    <property type="evidence" value="ECO:0007669"/>
    <property type="project" value="UniProtKB-KW"/>
</dbReference>
<dbReference type="Gene3D" id="3.40.640.10">
    <property type="entry name" value="Type I PLP-dependent aspartate aminotransferase-like (Major domain)"/>
    <property type="match status" value="1"/>
</dbReference>
<evidence type="ECO:0000256" key="1">
    <source>
        <dbReference type="ARBA" id="ARBA00001933"/>
    </source>
</evidence>